<evidence type="ECO:0000313" key="1">
    <source>
        <dbReference type="EMBL" id="CDW79119.1"/>
    </source>
</evidence>
<gene>
    <name evidence="1" type="primary">Contig2577.g2762</name>
    <name evidence="1" type="ORF">STYLEM_8105</name>
</gene>
<name>A0A078AA97_STYLE</name>
<protein>
    <submittedName>
        <fullName evidence="1">Uncharacterized protein</fullName>
    </submittedName>
</protein>
<reference evidence="1 2" key="1">
    <citation type="submission" date="2014-06" db="EMBL/GenBank/DDBJ databases">
        <authorList>
            <person name="Swart Estienne"/>
        </authorList>
    </citation>
    <scope>NUCLEOTIDE SEQUENCE [LARGE SCALE GENOMIC DNA]</scope>
    <source>
        <strain evidence="1 2">130c</strain>
    </source>
</reference>
<sequence>MSAQAFQKLYRHFVIATSQSRAPIVMKHLESQTPYIQVADEIYAHSVEQSEVINPIFKKYCDEGEKYFSDKESQNDLKTDQQDAVQKKYERAIRDYLFLRQSCFLELQIMDLNRVGVDKDLKNIIKQTARHVGLEMPKSWQQTIKDPFDNRDKNNEKI</sequence>
<organism evidence="1 2">
    <name type="scientific">Stylonychia lemnae</name>
    <name type="common">Ciliate</name>
    <dbReference type="NCBI Taxonomy" id="5949"/>
    <lineage>
        <taxon>Eukaryota</taxon>
        <taxon>Sar</taxon>
        <taxon>Alveolata</taxon>
        <taxon>Ciliophora</taxon>
        <taxon>Intramacronucleata</taxon>
        <taxon>Spirotrichea</taxon>
        <taxon>Stichotrichia</taxon>
        <taxon>Sporadotrichida</taxon>
        <taxon>Oxytrichidae</taxon>
        <taxon>Stylonychinae</taxon>
        <taxon>Stylonychia</taxon>
    </lineage>
</organism>
<dbReference type="EMBL" id="CCKQ01007711">
    <property type="protein sequence ID" value="CDW79119.1"/>
    <property type="molecule type" value="Genomic_DNA"/>
</dbReference>
<accession>A0A078AA97</accession>
<dbReference type="OrthoDB" id="10477442at2759"/>
<keyword evidence="2" id="KW-1185">Reference proteome</keyword>
<dbReference type="AlphaFoldDB" id="A0A078AA97"/>
<dbReference type="Proteomes" id="UP000039865">
    <property type="component" value="Unassembled WGS sequence"/>
</dbReference>
<evidence type="ECO:0000313" key="2">
    <source>
        <dbReference type="Proteomes" id="UP000039865"/>
    </source>
</evidence>
<dbReference type="InParanoid" id="A0A078AA97"/>
<proteinExistence type="predicted"/>